<keyword evidence="5" id="KW-0560">Oxidoreductase</keyword>
<comment type="similarity">
    <text evidence="5">Belongs to the cytochrome P450 family.</text>
</comment>
<dbReference type="InterPro" id="IPR001128">
    <property type="entry name" value="Cyt_P450"/>
</dbReference>
<protein>
    <recommendedName>
        <fullName evidence="9">Cytochrome P450</fullName>
    </recommendedName>
</protein>
<sequence length="485" mass="54595">MDAKQLLPVATAHPFASITAFLAVLIGLYTFYYRKIHPLARFPGPFLASVTNFWRLRELWNMHLPETLVVLHEKYGGVVRIGPNMLSFRQGSAVPRIYKAGRTLAKTAFYDGFTSFNPNLFGTRDEESIKEMEQHIDGHMLQFRNNLDEYSQTGQVFDLKDLIAFFVLDVLGDLAFRCQFDSQVEKDISKLPPINDHIFLACLMGMIPDFMPLIKAIAPWIPIPWLQQLLTARQNLKTLTAQCVRNRLADTGAARKDLITSLINSVDTETGAKLTELDIQTEAFAFIVAGSHTTSGTLTLLFSHILQNPAVRTKVVEEVDAAVDDVGSAIVPIKDLEAKLPYVMACLDENFRMNSVFTMPLEREVTAKEGFEIEGYVAPKGTGLFSLNHVVHHNPAIWGKDHDVFNPSRFYDQEGEKLQRFLSPFSMGHRMCIGRNMAMTNMLKLVATTFKCYDLEAVEPMEAISTISVGISEKEGPLLCRVRRR</sequence>
<keyword evidence="5" id="KW-0503">Monooxygenase</keyword>
<keyword evidence="3 5" id="KW-0479">Metal-binding</keyword>
<evidence type="ECO:0000313" key="7">
    <source>
        <dbReference type="EMBL" id="KAK0381052.1"/>
    </source>
</evidence>
<comment type="cofactor">
    <cofactor evidence="1">
        <name>heme</name>
        <dbReference type="ChEBI" id="CHEBI:30413"/>
    </cofactor>
</comment>
<keyword evidence="8" id="KW-1185">Reference proteome</keyword>
<gene>
    <name evidence="7" type="ORF">CLIM01_01628</name>
</gene>
<evidence type="ECO:0000256" key="3">
    <source>
        <dbReference type="ARBA" id="ARBA00022723"/>
    </source>
</evidence>
<accession>A0ABQ9QB40</accession>
<dbReference type="InterPro" id="IPR017972">
    <property type="entry name" value="Cyt_P450_CS"/>
</dbReference>
<keyword evidence="6" id="KW-0812">Transmembrane</keyword>
<keyword evidence="6" id="KW-1133">Transmembrane helix</keyword>
<dbReference type="InterPro" id="IPR002401">
    <property type="entry name" value="Cyt_P450_E_grp-I"/>
</dbReference>
<evidence type="ECO:0000256" key="2">
    <source>
        <dbReference type="ARBA" id="ARBA00022617"/>
    </source>
</evidence>
<dbReference type="Pfam" id="PF00067">
    <property type="entry name" value="p450"/>
    <property type="match status" value="1"/>
</dbReference>
<dbReference type="PANTHER" id="PTHR24305:SF103">
    <property type="entry name" value="P450, PUTATIVE (EUROFUNG)-RELATED"/>
    <property type="match status" value="1"/>
</dbReference>
<evidence type="ECO:0000256" key="4">
    <source>
        <dbReference type="ARBA" id="ARBA00023004"/>
    </source>
</evidence>
<dbReference type="EMBL" id="JARUPT010000027">
    <property type="protein sequence ID" value="KAK0381052.1"/>
    <property type="molecule type" value="Genomic_DNA"/>
</dbReference>
<dbReference type="InterPro" id="IPR036396">
    <property type="entry name" value="Cyt_P450_sf"/>
</dbReference>
<organism evidence="7 8">
    <name type="scientific">Colletotrichum limetticola</name>
    <dbReference type="NCBI Taxonomy" id="1209924"/>
    <lineage>
        <taxon>Eukaryota</taxon>
        <taxon>Fungi</taxon>
        <taxon>Dikarya</taxon>
        <taxon>Ascomycota</taxon>
        <taxon>Pezizomycotina</taxon>
        <taxon>Sordariomycetes</taxon>
        <taxon>Hypocreomycetidae</taxon>
        <taxon>Glomerellales</taxon>
        <taxon>Glomerellaceae</taxon>
        <taxon>Colletotrichum</taxon>
        <taxon>Colletotrichum acutatum species complex</taxon>
    </lineage>
</organism>
<dbReference type="PROSITE" id="PS00086">
    <property type="entry name" value="CYTOCHROME_P450"/>
    <property type="match status" value="1"/>
</dbReference>
<dbReference type="Gene3D" id="1.10.630.10">
    <property type="entry name" value="Cytochrome P450"/>
    <property type="match status" value="1"/>
</dbReference>
<feature type="transmembrane region" description="Helical" evidence="6">
    <location>
        <begin position="12"/>
        <end position="32"/>
    </location>
</feature>
<proteinExistence type="inferred from homology"/>
<comment type="caution">
    <text evidence="7">The sequence shown here is derived from an EMBL/GenBank/DDBJ whole genome shotgun (WGS) entry which is preliminary data.</text>
</comment>
<evidence type="ECO:0000313" key="8">
    <source>
        <dbReference type="Proteomes" id="UP001169217"/>
    </source>
</evidence>
<dbReference type="SUPFAM" id="SSF48264">
    <property type="entry name" value="Cytochrome P450"/>
    <property type="match status" value="1"/>
</dbReference>
<name>A0ABQ9QB40_9PEZI</name>
<evidence type="ECO:0000256" key="5">
    <source>
        <dbReference type="RuleBase" id="RU000461"/>
    </source>
</evidence>
<dbReference type="PANTHER" id="PTHR24305">
    <property type="entry name" value="CYTOCHROME P450"/>
    <property type="match status" value="1"/>
</dbReference>
<keyword evidence="2 5" id="KW-0349">Heme</keyword>
<evidence type="ECO:0008006" key="9">
    <source>
        <dbReference type="Google" id="ProtNLM"/>
    </source>
</evidence>
<evidence type="ECO:0000256" key="1">
    <source>
        <dbReference type="ARBA" id="ARBA00001971"/>
    </source>
</evidence>
<evidence type="ECO:0000256" key="6">
    <source>
        <dbReference type="SAM" id="Phobius"/>
    </source>
</evidence>
<dbReference type="PRINTS" id="PR00385">
    <property type="entry name" value="P450"/>
</dbReference>
<reference evidence="7" key="1">
    <citation type="submission" date="2023-04" db="EMBL/GenBank/DDBJ databases">
        <title>Colletotrichum limetticola genome sequence.</title>
        <authorList>
            <person name="Baroncelli R."/>
        </authorList>
    </citation>
    <scope>NUCLEOTIDE SEQUENCE</scope>
    <source>
        <strain evidence="7">KLA-Anderson</strain>
    </source>
</reference>
<dbReference type="Proteomes" id="UP001169217">
    <property type="component" value="Unassembled WGS sequence"/>
</dbReference>
<dbReference type="PRINTS" id="PR00463">
    <property type="entry name" value="EP450I"/>
</dbReference>
<keyword evidence="4 5" id="KW-0408">Iron</keyword>
<dbReference type="InterPro" id="IPR050121">
    <property type="entry name" value="Cytochrome_P450_monoxygenase"/>
</dbReference>
<keyword evidence="6" id="KW-0472">Membrane</keyword>